<dbReference type="AlphaFoldDB" id="A0A0L0QUU5"/>
<keyword evidence="2" id="KW-1185">Reference proteome</keyword>
<accession>A0A0L0QUU5</accession>
<name>A0A0L0QUU5_VIRPA</name>
<dbReference type="RefSeq" id="WP_050349924.1">
    <property type="nucleotide sequence ID" value="NZ_BOSN01000003.1"/>
</dbReference>
<evidence type="ECO:0000313" key="1">
    <source>
        <dbReference type="EMBL" id="KNE22450.1"/>
    </source>
</evidence>
<dbReference type="OrthoDB" id="2971526at2"/>
<protein>
    <submittedName>
        <fullName evidence="1">Uncharacterized protein</fullName>
    </submittedName>
</protein>
<dbReference type="PATRIC" id="fig|1473.5.peg.3359"/>
<comment type="caution">
    <text evidence="1">The sequence shown here is derived from an EMBL/GenBank/DDBJ whole genome shotgun (WGS) entry which is preliminary data.</text>
</comment>
<reference evidence="2" key="1">
    <citation type="submission" date="2015-07" db="EMBL/GenBank/DDBJ databases">
        <title>Fjat-10053 dsm26.</title>
        <authorList>
            <person name="Liu B."/>
            <person name="Wang J."/>
            <person name="Zhu Y."/>
            <person name="Liu G."/>
            <person name="Chen Q."/>
            <person name="Chen Z."/>
            <person name="Lan J."/>
            <person name="Che J."/>
            <person name="Ge C."/>
            <person name="Shi H."/>
            <person name="Pan Z."/>
            <person name="Liu X."/>
        </authorList>
    </citation>
    <scope>NUCLEOTIDE SEQUENCE [LARGE SCALE GENOMIC DNA]</scope>
    <source>
        <strain evidence="2">DSM 26</strain>
    </source>
</reference>
<organism evidence="1 2">
    <name type="scientific">Virgibacillus pantothenticus</name>
    <dbReference type="NCBI Taxonomy" id="1473"/>
    <lineage>
        <taxon>Bacteria</taxon>
        <taxon>Bacillati</taxon>
        <taxon>Bacillota</taxon>
        <taxon>Bacilli</taxon>
        <taxon>Bacillales</taxon>
        <taxon>Bacillaceae</taxon>
        <taxon>Virgibacillus</taxon>
    </lineage>
</organism>
<sequence>MKKTIEMQTPLQVETIPVIYVLSRRGDGTNDNPVRHVHQYWSEEGNLLAEKDEIERFKLNTNVK</sequence>
<proteinExistence type="predicted"/>
<dbReference type="GeneID" id="66869344"/>
<gene>
    <name evidence="1" type="ORF">AFK71_02180</name>
</gene>
<evidence type="ECO:0000313" key="2">
    <source>
        <dbReference type="Proteomes" id="UP000036780"/>
    </source>
</evidence>
<dbReference type="Proteomes" id="UP000036780">
    <property type="component" value="Unassembled WGS sequence"/>
</dbReference>
<dbReference type="EMBL" id="LGTO01000002">
    <property type="protein sequence ID" value="KNE22450.1"/>
    <property type="molecule type" value="Genomic_DNA"/>
</dbReference>